<reference evidence="1" key="2">
    <citation type="journal article" date="2020" name="Microorganisms">
        <title>Osmotic Adaptation and Compatible Solute Biosynthesis of Phototrophic Bacteria as Revealed from Genome Analyses.</title>
        <authorList>
            <person name="Imhoff J.F."/>
            <person name="Rahn T."/>
            <person name="Kunzel S."/>
            <person name="Keller A."/>
            <person name="Neulinger S.C."/>
        </authorList>
    </citation>
    <scope>NUCLEOTIDE SEQUENCE</scope>
    <source>
        <strain evidence="1">DSM 4395</strain>
    </source>
</reference>
<comment type="caution">
    <text evidence="1">The sequence shown here is derived from an EMBL/GenBank/DDBJ whole genome shotgun (WGS) entry which is preliminary data.</text>
</comment>
<proteinExistence type="predicted"/>
<dbReference type="Proteomes" id="UP001296967">
    <property type="component" value="Unassembled WGS sequence"/>
</dbReference>
<sequence>MPSTLEAARVQHELPELPSPWRSIPALAERLNAGAKTPTLTAHAIRHYVRRADQNGLQPHVRRLGRKLLVNEAGFIAWLEQQGAAQ</sequence>
<dbReference type="EMBL" id="NHSF01000020">
    <property type="protein sequence ID" value="MBK5929634.1"/>
    <property type="molecule type" value="Genomic_DNA"/>
</dbReference>
<protein>
    <submittedName>
        <fullName evidence="1">Uncharacterized protein</fullName>
    </submittedName>
</protein>
<reference evidence="1" key="1">
    <citation type="submission" date="2017-05" db="EMBL/GenBank/DDBJ databases">
        <authorList>
            <person name="Imhoff J.F."/>
            <person name="Rahn T."/>
            <person name="Kuenzel S."/>
            <person name="Neulinger S.C."/>
        </authorList>
    </citation>
    <scope>NUCLEOTIDE SEQUENCE</scope>
    <source>
        <strain evidence="1">DSM 4395</strain>
    </source>
</reference>
<dbReference type="AlphaFoldDB" id="A0AAJ0UDV7"/>
<organism evidence="1 2">
    <name type="scientific">Halochromatium salexigens</name>
    <name type="common">Chromatium salexigens</name>
    <dbReference type="NCBI Taxonomy" id="49447"/>
    <lineage>
        <taxon>Bacteria</taxon>
        <taxon>Pseudomonadati</taxon>
        <taxon>Pseudomonadota</taxon>
        <taxon>Gammaproteobacteria</taxon>
        <taxon>Chromatiales</taxon>
        <taxon>Chromatiaceae</taxon>
        <taxon>Halochromatium</taxon>
    </lineage>
</organism>
<name>A0AAJ0UDV7_HALSE</name>
<dbReference type="RefSeq" id="WP_201244014.1">
    <property type="nucleotide sequence ID" value="NZ_NHSF01000020.1"/>
</dbReference>
<evidence type="ECO:0000313" key="2">
    <source>
        <dbReference type="Proteomes" id="UP001296967"/>
    </source>
</evidence>
<accession>A0AAJ0UDV7</accession>
<gene>
    <name evidence="1" type="ORF">CCR82_03555</name>
</gene>
<keyword evidence="2" id="KW-1185">Reference proteome</keyword>
<evidence type="ECO:0000313" key="1">
    <source>
        <dbReference type="EMBL" id="MBK5929634.1"/>
    </source>
</evidence>